<dbReference type="Proteomes" id="UP001163152">
    <property type="component" value="Chromosome"/>
</dbReference>
<evidence type="ECO:0000256" key="4">
    <source>
        <dbReference type="ARBA" id="ARBA00022692"/>
    </source>
</evidence>
<evidence type="ECO:0000256" key="1">
    <source>
        <dbReference type="ARBA" id="ARBA00004651"/>
    </source>
</evidence>
<dbReference type="SUPFAM" id="SSF50182">
    <property type="entry name" value="Sm-like ribonucleoproteins"/>
    <property type="match status" value="1"/>
</dbReference>
<dbReference type="Gene3D" id="1.10.287.1260">
    <property type="match status" value="1"/>
</dbReference>
<evidence type="ECO:0000256" key="7">
    <source>
        <dbReference type="SAM" id="Phobius"/>
    </source>
</evidence>
<feature type="transmembrane region" description="Helical" evidence="7">
    <location>
        <begin position="264"/>
        <end position="284"/>
    </location>
</feature>
<dbReference type="InterPro" id="IPR011014">
    <property type="entry name" value="MscS_channel_TM-2"/>
</dbReference>
<sequence length="558" mass="62058">MRLLKSDGKLIKPLRIARVIGLAFIVGLLFSICFDRSPAIAQETSPLPRASVVVDGTELFQLGSPGTYEAEERAEKANRQIRTAITTGQPPSITVSGSEQLPTLELNGEQLLTITEEDLVPGQSGRAQAREWAERIETAIEQAQEQRTSGYLRIAAIQAIIAALIALLLHWSIGRFWRRTLTPELRTITQVPDPDSVRIPQYTSLDLLLGFLLIAARVGIWLVAVLYISNLFPWTRQWSYRLTEILISSFVSPIVVLGENRYSIVHLLILAGLFFALEIVTKTITNLLKTRVLRLTVTNRGTREVIAILIRYSLLFIGAMVLLQIWGIDLSSLALLASALGLGIGLGLQDIAKDIGSGVVLLFERPIQVGDFVQVGEYEGTIELIGARSTLIRTLDHISIIVPNSRFLSAEVINWSHHNPVSRLHLPVGVAYGSDMNAVRSALLEAAQEHHRVLINPKPQVFFKGFGDSSLNLELLVWTAEPSKHILIKSELYFKIEEKFRKYSVEIPFPQQDLHVRSGNLPIDLSPEFQQTLQQLLKLSQNGQASHTDKTVDRKPAP</sequence>
<dbReference type="KEGG" id="tsin:OXH18_10655"/>
<dbReference type="EMBL" id="CP113797">
    <property type="protein sequence ID" value="WAL62422.1"/>
    <property type="molecule type" value="Genomic_DNA"/>
</dbReference>
<dbReference type="Pfam" id="PF00924">
    <property type="entry name" value="MS_channel_2nd"/>
    <property type="match status" value="1"/>
</dbReference>
<protein>
    <submittedName>
        <fullName evidence="10">Mechanosensitive ion channel</fullName>
    </submittedName>
</protein>
<dbReference type="InterPro" id="IPR011066">
    <property type="entry name" value="MscS_channel_C_sf"/>
</dbReference>
<feature type="transmembrane region" description="Helical" evidence="7">
    <location>
        <begin position="151"/>
        <end position="173"/>
    </location>
</feature>
<proteinExistence type="inferred from homology"/>
<name>A0A9E8ZG40_9CYAN</name>
<feature type="transmembrane region" description="Helical" evidence="7">
    <location>
        <begin position="207"/>
        <end position="228"/>
    </location>
</feature>
<organism evidence="10 11">
    <name type="scientific">Thermocoleostomius sinensis A174</name>
    <dbReference type="NCBI Taxonomy" id="2016057"/>
    <lineage>
        <taxon>Bacteria</taxon>
        <taxon>Bacillati</taxon>
        <taxon>Cyanobacteriota</taxon>
        <taxon>Cyanophyceae</taxon>
        <taxon>Oculatellales</taxon>
        <taxon>Oculatellaceae</taxon>
        <taxon>Thermocoleostomius</taxon>
    </lineage>
</organism>
<keyword evidence="11" id="KW-1185">Reference proteome</keyword>
<dbReference type="InterPro" id="IPR049278">
    <property type="entry name" value="MS_channel_C"/>
</dbReference>
<dbReference type="InterPro" id="IPR023408">
    <property type="entry name" value="MscS_beta-dom_sf"/>
</dbReference>
<keyword evidence="5 7" id="KW-1133">Transmembrane helix</keyword>
<dbReference type="InterPro" id="IPR052702">
    <property type="entry name" value="MscS-like_channel"/>
</dbReference>
<feature type="domain" description="Mechanosensitive ion channel MscS C-terminal" evidence="9">
    <location>
        <begin position="426"/>
        <end position="507"/>
    </location>
</feature>
<comment type="subcellular location">
    <subcellularLocation>
        <location evidence="1">Cell membrane</location>
        <topology evidence="1">Multi-pass membrane protein</topology>
    </subcellularLocation>
</comment>
<reference evidence="10" key="1">
    <citation type="submission" date="2022-12" db="EMBL/GenBank/DDBJ databases">
        <title>Polyphasic identification of a Novel Hot-Spring Cyanobacterium Ocullathermofonsia sinensis gen nov. sp. nov. and Genomic Insights on its Adaptations to the Thermal Habitat.</title>
        <authorList>
            <person name="Daroch M."/>
            <person name="Tang J."/>
            <person name="Jiang Y."/>
        </authorList>
    </citation>
    <scope>NUCLEOTIDE SEQUENCE</scope>
    <source>
        <strain evidence="10">PKUAC-SCTA174</strain>
    </source>
</reference>
<dbReference type="PANTHER" id="PTHR30347:SF1">
    <property type="entry name" value="MECHANOSENSITIVE CHANNEL MSCK"/>
    <property type="match status" value="1"/>
</dbReference>
<accession>A0A9E8ZG40</accession>
<dbReference type="InterPro" id="IPR010920">
    <property type="entry name" value="LSM_dom_sf"/>
</dbReference>
<evidence type="ECO:0000259" key="9">
    <source>
        <dbReference type="Pfam" id="PF21082"/>
    </source>
</evidence>
<evidence type="ECO:0000256" key="2">
    <source>
        <dbReference type="ARBA" id="ARBA00008017"/>
    </source>
</evidence>
<evidence type="ECO:0000256" key="3">
    <source>
        <dbReference type="ARBA" id="ARBA00022475"/>
    </source>
</evidence>
<dbReference type="GO" id="GO:0005886">
    <property type="term" value="C:plasma membrane"/>
    <property type="evidence" value="ECO:0007669"/>
    <property type="project" value="UniProtKB-SubCell"/>
</dbReference>
<evidence type="ECO:0000256" key="6">
    <source>
        <dbReference type="ARBA" id="ARBA00023136"/>
    </source>
</evidence>
<dbReference type="Pfam" id="PF21082">
    <property type="entry name" value="MS_channel_3rd"/>
    <property type="match status" value="1"/>
</dbReference>
<dbReference type="SUPFAM" id="SSF82861">
    <property type="entry name" value="Mechanosensitive channel protein MscS (YggB), transmembrane region"/>
    <property type="match status" value="1"/>
</dbReference>
<dbReference type="GO" id="GO:0055085">
    <property type="term" value="P:transmembrane transport"/>
    <property type="evidence" value="ECO:0007669"/>
    <property type="project" value="InterPro"/>
</dbReference>
<evidence type="ECO:0000313" key="11">
    <source>
        <dbReference type="Proteomes" id="UP001163152"/>
    </source>
</evidence>
<dbReference type="Gene3D" id="2.30.30.60">
    <property type="match status" value="1"/>
</dbReference>
<gene>
    <name evidence="10" type="ORF">OXH18_10655</name>
</gene>
<dbReference type="PANTHER" id="PTHR30347">
    <property type="entry name" value="POTASSIUM CHANNEL RELATED"/>
    <property type="match status" value="1"/>
</dbReference>
<evidence type="ECO:0000313" key="10">
    <source>
        <dbReference type="EMBL" id="WAL62422.1"/>
    </source>
</evidence>
<dbReference type="Gene3D" id="3.30.70.100">
    <property type="match status" value="1"/>
</dbReference>
<dbReference type="InterPro" id="IPR006685">
    <property type="entry name" value="MscS_channel_2nd"/>
</dbReference>
<comment type="similarity">
    <text evidence="2">Belongs to the MscS (TC 1.A.23) family.</text>
</comment>
<keyword evidence="3" id="KW-1003">Cell membrane</keyword>
<dbReference type="SUPFAM" id="SSF82689">
    <property type="entry name" value="Mechanosensitive channel protein MscS (YggB), C-terminal domain"/>
    <property type="match status" value="1"/>
</dbReference>
<evidence type="ECO:0000256" key="5">
    <source>
        <dbReference type="ARBA" id="ARBA00022989"/>
    </source>
</evidence>
<dbReference type="AlphaFoldDB" id="A0A9E8ZG40"/>
<keyword evidence="4 7" id="KW-0812">Transmembrane</keyword>
<feature type="transmembrane region" description="Helical" evidence="7">
    <location>
        <begin position="240"/>
        <end position="258"/>
    </location>
</feature>
<dbReference type="RefSeq" id="WP_268612762.1">
    <property type="nucleotide sequence ID" value="NZ_CP113797.1"/>
</dbReference>
<feature type="transmembrane region" description="Helical" evidence="7">
    <location>
        <begin position="16"/>
        <end position="34"/>
    </location>
</feature>
<evidence type="ECO:0000259" key="8">
    <source>
        <dbReference type="Pfam" id="PF00924"/>
    </source>
</evidence>
<feature type="transmembrane region" description="Helical" evidence="7">
    <location>
        <begin position="305"/>
        <end position="326"/>
    </location>
</feature>
<feature type="domain" description="Mechanosensitive ion channel MscS" evidence="8">
    <location>
        <begin position="350"/>
        <end position="417"/>
    </location>
</feature>
<keyword evidence="6 7" id="KW-0472">Membrane</keyword>